<name>A0A562WU83_9BACT</name>
<evidence type="ECO:0000313" key="2">
    <source>
        <dbReference type="Proteomes" id="UP000319449"/>
    </source>
</evidence>
<organism evidence="1 2">
    <name type="scientific">Geobacter argillaceus</name>
    <dbReference type="NCBI Taxonomy" id="345631"/>
    <lineage>
        <taxon>Bacteria</taxon>
        <taxon>Pseudomonadati</taxon>
        <taxon>Thermodesulfobacteriota</taxon>
        <taxon>Desulfuromonadia</taxon>
        <taxon>Geobacterales</taxon>
        <taxon>Geobacteraceae</taxon>
        <taxon>Geobacter</taxon>
    </lineage>
</organism>
<evidence type="ECO:0000313" key="1">
    <source>
        <dbReference type="EMBL" id="TWJ33572.1"/>
    </source>
</evidence>
<dbReference type="AlphaFoldDB" id="A0A562WU83"/>
<dbReference type="PANTHER" id="PTHR37530:SF1">
    <property type="entry name" value="OUTER MEMBRANE PROTEIN SLP"/>
    <property type="match status" value="1"/>
</dbReference>
<protein>
    <submittedName>
        <fullName evidence="1">Outer membrane lipoprotein</fullName>
    </submittedName>
</protein>
<comment type="caution">
    <text evidence="1">The sequence shown here is derived from an EMBL/GenBank/DDBJ whole genome shotgun (WGS) entry which is preliminary data.</text>
</comment>
<dbReference type="GO" id="GO:0019867">
    <property type="term" value="C:outer membrane"/>
    <property type="evidence" value="ECO:0007669"/>
    <property type="project" value="InterPro"/>
</dbReference>
<dbReference type="Proteomes" id="UP000319449">
    <property type="component" value="Unassembled WGS sequence"/>
</dbReference>
<dbReference type="Pfam" id="PF03843">
    <property type="entry name" value="Slp"/>
    <property type="match status" value="1"/>
</dbReference>
<reference evidence="1 2" key="1">
    <citation type="submission" date="2019-07" db="EMBL/GenBank/DDBJ databases">
        <title>Genomic Encyclopedia of Archaeal and Bacterial Type Strains, Phase II (KMG-II): from individual species to whole genera.</title>
        <authorList>
            <person name="Goeker M."/>
        </authorList>
    </citation>
    <scope>NUCLEOTIDE SEQUENCE [LARGE SCALE GENOMIC DNA]</scope>
    <source>
        <strain evidence="1 2">ATCC BAA-1139</strain>
    </source>
</reference>
<dbReference type="EMBL" id="VLLN01000001">
    <property type="protein sequence ID" value="TWJ33572.1"/>
    <property type="molecule type" value="Genomic_DNA"/>
</dbReference>
<dbReference type="OrthoDB" id="5295757at2"/>
<dbReference type="InterPro" id="IPR004658">
    <property type="entry name" value="OMP_Slp"/>
</dbReference>
<keyword evidence="1" id="KW-0449">Lipoprotein</keyword>
<gene>
    <name evidence="1" type="ORF">JN12_00248</name>
</gene>
<dbReference type="PANTHER" id="PTHR37530">
    <property type="entry name" value="OUTER MEMBRANE PROTEIN SLP"/>
    <property type="match status" value="1"/>
</dbReference>
<proteinExistence type="predicted"/>
<dbReference type="RefSeq" id="WP_145017255.1">
    <property type="nucleotide sequence ID" value="NZ_VLLN01000001.1"/>
</dbReference>
<sequence>MKRIIALLPALLLMTGICFGFTEEALKLVDDTITFDELRDNPARYVGKQLLLGGTIVLARPKSLEIAQLPLDARHKPDDSFSSPGSFIATSKEPLNISIYREGNLVAIIGTVTSGKEVKRGGEEQVLPVLAIKEIQLWKEYGTERDYDPDWIYEERDYYYEPYYRYSSPYYPYYYPYDTWPPGYFIFRFDGGHGSYPYPRHFRGDGRFRGFDGGRRPSPYRYRR</sequence>
<accession>A0A562WU83</accession>
<keyword evidence="2" id="KW-1185">Reference proteome</keyword>